<dbReference type="GO" id="GO:0005576">
    <property type="term" value="C:extracellular region"/>
    <property type="evidence" value="ECO:0007669"/>
    <property type="project" value="TreeGrafter"/>
</dbReference>
<keyword evidence="4" id="KW-1185">Reference proteome</keyword>
<accession>A0A541BRK4</accession>
<organism evidence="3 4">
    <name type="scientific">Rhodococcus spelaei</name>
    <dbReference type="NCBI Taxonomy" id="2546320"/>
    <lineage>
        <taxon>Bacteria</taxon>
        <taxon>Bacillati</taxon>
        <taxon>Actinomycetota</taxon>
        <taxon>Actinomycetes</taxon>
        <taxon>Mycobacteriales</taxon>
        <taxon>Nocardiaceae</taxon>
        <taxon>Rhodococcus</taxon>
    </lineage>
</organism>
<feature type="domain" description="Mce/MlaD" evidence="1">
    <location>
        <begin position="42"/>
        <end position="116"/>
    </location>
</feature>
<evidence type="ECO:0000313" key="3">
    <source>
        <dbReference type="EMBL" id="TQF74945.1"/>
    </source>
</evidence>
<dbReference type="InterPro" id="IPR005693">
    <property type="entry name" value="Mce"/>
</dbReference>
<dbReference type="PANTHER" id="PTHR33371:SF15">
    <property type="entry name" value="LIPOPROTEIN LPRN"/>
    <property type="match status" value="1"/>
</dbReference>
<dbReference type="PROSITE" id="PS51257">
    <property type="entry name" value="PROKAR_LIPOPROTEIN"/>
    <property type="match status" value="1"/>
</dbReference>
<dbReference type="InterPro" id="IPR003399">
    <property type="entry name" value="Mce/MlaD"/>
</dbReference>
<comment type="caution">
    <text evidence="3">The sequence shown here is derived from an EMBL/GenBank/DDBJ whole genome shotgun (WGS) entry which is preliminary data.</text>
</comment>
<dbReference type="InterPro" id="IPR052336">
    <property type="entry name" value="MlaD_Phospholipid_Transporter"/>
</dbReference>
<dbReference type="Pfam" id="PF02470">
    <property type="entry name" value="MlaD"/>
    <property type="match status" value="1"/>
</dbReference>
<dbReference type="PANTHER" id="PTHR33371">
    <property type="entry name" value="INTERMEMBRANE PHOSPHOLIPID TRANSPORT SYSTEM BINDING PROTEIN MLAD-RELATED"/>
    <property type="match status" value="1"/>
</dbReference>
<gene>
    <name evidence="3" type="ORF">FK531_02475</name>
</gene>
<protein>
    <submittedName>
        <fullName evidence="3">MCE family protein</fullName>
    </submittedName>
</protein>
<feature type="domain" description="Mammalian cell entry C-terminal" evidence="2">
    <location>
        <begin position="125"/>
        <end position="309"/>
    </location>
</feature>
<evidence type="ECO:0000313" key="4">
    <source>
        <dbReference type="Proteomes" id="UP000316256"/>
    </source>
</evidence>
<name>A0A541BRK4_9NOCA</name>
<evidence type="ECO:0000259" key="2">
    <source>
        <dbReference type="Pfam" id="PF11887"/>
    </source>
</evidence>
<dbReference type="Pfam" id="PF11887">
    <property type="entry name" value="Mce4_CUP1"/>
    <property type="match status" value="1"/>
</dbReference>
<dbReference type="Proteomes" id="UP000316256">
    <property type="component" value="Unassembled WGS sequence"/>
</dbReference>
<sequence length="377" mass="38819">MRPRLGLSVLTVVVVGTAVSGCQWEGLNSVALPGTAGRGPGAYTVEIEMPDAATLEGNSRVRVDDVTVGRVVSVERSGGHALVLVSLDGDVHLPANAVAKIGQTSLLGSPHVELSAPVTESPTGALSDGDVIPLARAGAFPTTEQTLASLSLVLNGGGLAQVNDITRELGAALSGRESSVRDLLGQLDTALAGLDGQKDQIVAAMDGLSRLSGEVAAHRDELRTSIDRIEPALRQLNGQREDLSRALIALGNFGDVATRLVRDAGADFTANLHDLEPVLKSLADSGSALTESMRYLLTFPFPIDTYQGAVRGDYANGEITIDMTLSTLDKGLLIGTPAAGTLTRLESMLGLTPRGGAPTTPVAVPQSLTGLLGGGAR</sequence>
<dbReference type="EMBL" id="VIGH01000001">
    <property type="protein sequence ID" value="TQF74945.1"/>
    <property type="molecule type" value="Genomic_DNA"/>
</dbReference>
<dbReference type="AlphaFoldDB" id="A0A541BRK4"/>
<evidence type="ECO:0000259" key="1">
    <source>
        <dbReference type="Pfam" id="PF02470"/>
    </source>
</evidence>
<dbReference type="NCBIfam" id="TIGR00996">
    <property type="entry name" value="Mtu_fam_mce"/>
    <property type="match status" value="1"/>
</dbReference>
<reference evidence="3 4" key="1">
    <citation type="submission" date="2019-06" db="EMBL/GenBank/DDBJ databases">
        <title>Rhodococcus spaelei sp. nov., isolated from a cave.</title>
        <authorList>
            <person name="Lee S.D."/>
        </authorList>
    </citation>
    <scope>NUCLEOTIDE SEQUENCE [LARGE SCALE GENOMIC DNA]</scope>
    <source>
        <strain evidence="3 4">C9-5</strain>
    </source>
</reference>
<dbReference type="OrthoDB" id="9774928at2"/>
<proteinExistence type="predicted"/>
<dbReference type="InterPro" id="IPR024516">
    <property type="entry name" value="Mce_C"/>
</dbReference>
<dbReference type="RefSeq" id="WP_142095030.1">
    <property type="nucleotide sequence ID" value="NZ_VIGH01000001.1"/>
</dbReference>